<proteinExistence type="predicted"/>
<gene>
    <name evidence="2 4" type="ORF">P152DRAFT_115500</name>
</gene>
<evidence type="ECO:0000313" key="4">
    <source>
        <dbReference type="RefSeq" id="XP_033537874.1"/>
    </source>
</evidence>
<name>A0A6G1GDX7_9PEZI</name>
<dbReference type="Proteomes" id="UP000504638">
    <property type="component" value="Unplaced"/>
</dbReference>
<reference evidence="2 4" key="1">
    <citation type="submission" date="2020-01" db="EMBL/GenBank/DDBJ databases">
        <authorList>
            <consortium name="DOE Joint Genome Institute"/>
            <person name="Haridas S."/>
            <person name="Albert R."/>
            <person name="Binder M."/>
            <person name="Bloem J."/>
            <person name="Labutti K."/>
            <person name="Salamov A."/>
            <person name="Andreopoulos B."/>
            <person name="Baker S.E."/>
            <person name="Barry K."/>
            <person name="Bills G."/>
            <person name="Bluhm B.H."/>
            <person name="Cannon C."/>
            <person name="Castanera R."/>
            <person name="Culley D.E."/>
            <person name="Daum C."/>
            <person name="Ezra D."/>
            <person name="Gonzalez J.B."/>
            <person name="Henrissat B."/>
            <person name="Kuo A."/>
            <person name="Liang C."/>
            <person name="Lipzen A."/>
            <person name="Lutzoni F."/>
            <person name="Magnuson J."/>
            <person name="Mondo S."/>
            <person name="Nolan M."/>
            <person name="Ohm R."/>
            <person name="Pangilinan J."/>
            <person name="Park H.-J."/>
            <person name="Ramirez L."/>
            <person name="Alfaro M."/>
            <person name="Sun H."/>
            <person name="Tritt A."/>
            <person name="Yoshinaga Y."/>
            <person name="Zwiers L.-H."/>
            <person name="Turgeon B.G."/>
            <person name="Goodwin S.B."/>
            <person name="Spatafora J.W."/>
            <person name="Crous P.W."/>
            <person name="Grigoriev I.V."/>
        </authorList>
    </citation>
    <scope>NUCLEOTIDE SEQUENCE</scope>
    <source>
        <strain evidence="2 4">CBS 781.70</strain>
    </source>
</reference>
<organism evidence="2">
    <name type="scientific">Eremomyces bilateralis CBS 781.70</name>
    <dbReference type="NCBI Taxonomy" id="1392243"/>
    <lineage>
        <taxon>Eukaryota</taxon>
        <taxon>Fungi</taxon>
        <taxon>Dikarya</taxon>
        <taxon>Ascomycota</taxon>
        <taxon>Pezizomycotina</taxon>
        <taxon>Dothideomycetes</taxon>
        <taxon>Dothideomycetes incertae sedis</taxon>
        <taxon>Eremomycetales</taxon>
        <taxon>Eremomycetaceae</taxon>
        <taxon>Eremomyces</taxon>
    </lineage>
</organism>
<keyword evidence="3" id="KW-1185">Reference proteome</keyword>
<feature type="region of interest" description="Disordered" evidence="1">
    <location>
        <begin position="49"/>
        <end position="86"/>
    </location>
</feature>
<evidence type="ECO:0000313" key="2">
    <source>
        <dbReference type="EMBL" id="KAF1816243.1"/>
    </source>
</evidence>
<evidence type="ECO:0000256" key="1">
    <source>
        <dbReference type="SAM" id="MobiDB-lite"/>
    </source>
</evidence>
<accession>A0A6G1GDX7</accession>
<dbReference type="GeneID" id="54414228"/>
<feature type="compositionally biased region" description="Basic and acidic residues" evidence="1">
    <location>
        <begin position="65"/>
        <end position="79"/>
    </location>
</feature>
<dbReference type="RefSeq" id="XP_033537874.1">
    <property type="nucleotide sequence ID" value="XM_033673658.1"/>
</dbReference>
<reference evidence="4" key="2">
    <citation type="submission" date="2020-04" db="EMBL/GenBank/DDBJ databases">
        <authorList>
            <consortium name="NCBI Genome Project"/>
        </authorList>
    </citation>
    <scope>NUCLEOTIDE SEQUENCE</scope>
    <source>
        <strain evidence="4">CBS 781.70</strain>
    </source>
</reference>
<reference evidence="4" key="3">
    <citation type="submission" date="2025-04" db="UniProtKB">
        <authorList>
            <consortium name="RefSeq"/>
        </authorList>
    </citation>
    <scope>IDENTIFICATION</scope>
    <source>
        <strain evidence="4">CBS 781.70</strain>
    </source>
</reference>
<sequence>MEPEDPTSGDNSRTWQRRSLSRILRGLQFTSNLAEGVDPDDTLHSLHIHSEGDNQGHLNAFPPGSREEISGKNRKEKTAEANTAAPEKNYVAEYSRATSQQPDQLRSITSILWFMPHLGPPRKTAKRDMKKATADAHGDFEDFYKEWWDIARRSVQRGIWMGQISTDI</sequence>
<dbReference type="EMBL" id="ML975150">
    <property type="protein sequence ID" value="KAF1816243.1"/>
    <property type="molecule type" value="Genomic_DNA"/>
</dbReference>
<dbReference type="AlphaFoldDB" id="A0A6G1GDX7"/>
<evidence type="ECO:0000313" key="3">
    <source>
        <dbReference type="Proteomes" id="UP000504638"/>
    </source>
</evidence>
<protein>
    <submittedName>
        <fullName evidence="2 4">Uncharacterized protein</fullName>
    </submittedName>
</protein>